<evidence type="ECO:0000256" key="9">
    <source>
        <dbReference type="ARBA" id="ARBA00023136"/>
    </source>
</evidence>
<protein>
    <recommendedName>
        <fullName evidence="3">histidine kinase</fullName>
        <ecNumber evidence="3">2.7.13.3</ecNumber>
    </recommendedName>
</protein>
<keyword evidence="5" id="KW-0808">Transferase</keyword>
<feature type="transmembrane region" description="Helical" evidence="10">
    <location>
        <begin position="152"/>
        <end position="174"/>
    </location>
</feature>
<dbReference type="InterPro" id="IPR036097">
    <property type="entry name" value="HisK_dim/P_sf"/>
</dbReference>
<gene>
    <name evidence="12" type="ORF">B1806_02860</name>
</gene>
<evidence type="ECO:0000256" key="8">
    <source>
        <dbReference type="ARBA" id="ARBA00022989"/>
    </source>
</evidence>
<comment type="caution">
    <text evidence="12">The sequence shown here is derived from an EMBL/GenBank/DDBJ whole genome shotgun (WGS) entry which is preliminary data.</text>
</comment>
<dbReference type="PRINTS" id="PR00344">
    <property type="entry name" value="BCTRLSENSOR"/>
</dbReference>
<evidence type="ECO:0000256" key="7">
    <source>
        <dbReference type="ARBA" id="ARBA00022777"/>
    </source>
</evidence>
<evidence type="ECO:0000256" key="1">
    <source>
        <dbReference type="ARBA" id="ARBA00000085"/>
    </source>
</evidence>
<feature type="transmembrane region" description="Helical" evidence="10">
    <location>
        <begin position="33"/>
        <end position="56"/>
    </location>
</feature>
<dbReference type="SMART" id="SM00388">
    <property type="entry name" value="HisKA"/>
    <property type="match status" value="1"/>
</dbReference>
<dbReference type="InterPro" id="IPR036890">
    <property type="entry name" value="HATPase_C_sf"/>
</dbReference>
<keyword evidence="6 10" id="KW-0812">Transmembrane</keyword>
<proteinExistence type="predicted"/>
<feature type="domain" description="Histidine kinase" evidence="11">
    <location>
        <begin position="246"/>
        <end position="452"/>
    </location>
</feature>
<dbReference type="Gene3D" id="1.10.287.130">
    <property type="match status" value="1"/>
</dbReference>
<organism evidence="12 13">
    <name type="scientific">Metallibacterium scheffleri</name>
    <dbReference type="NCBI Taxonomy" id="993689"/>
    <lineage>
        <taxon>Bacteria</taxon>
        <taxon>Pseudomonadati</taxon>
        <taxon>Pseudomonadota</taxon>
        <taxon>Gammaproteobacteria</taxon>
        <taxon>Lysobacterales</taxon>
        <taxon>Rhodanobacteraceae</taxon>
        <taxon>Metallibacterium</taxon>
    </lineage>
</organism>
<dbReference type="Gene3D" id="3.30.565.10">
    <property type="entry name" value="Histidine kinase-like ATPase, C-terminal domain"/>
    <property type="match status" value="1"/>
</dbReference>
<evidence type="ECO:0000259" key="11">
    <source>
        <dbReference type="PROSITE" id="PS50109"/>
    </source>
</evidence>
<dbReference type="GO" id="GO:0000155">
    <property type="term" value="F:phosphorelay sensor kinase activity"/>
    <property type="evidence" value="ECO:0007669"/>
    <property type="project" value="InterPro"/>
</dbReference>
<dbReference type="InterPro" id="IPR005467">
    <property type="entry name" value="His_kinase_dom"/>
</dbReference>
<dbReference type="SUPFAM" id="SSF47384">
    <property type="entry name" value="Homodimeric domain of signal transducing histidine kinase"/>
    <property type="match status" value="1"/>
</dbReference>
<dbReference type="InterPro" id="IPR003661">
    <property type="entry name" value="HisK_dim/P_dom"/>
</dbReference>
<evidence type="ECO:0000313" key="12">
    <source>
        <dbReference type="EMBL" id="THD11613.1"/>
    </source>
</evidence>
<dbReference type="OrthoDB" id="9121563at2"/>
<keyword evidence="8 10" id="KW-1133">Transmembrane helix</keyword>
<dbReference type="PANTHER" id="PTHR45436">
    <property type="entry name" value="SENSOR HISTIDINE KINASE YKOH"/>
    <property type="match status" value="1"/>
</dbReference>
<evidence type="ECO:0000256" key="3">
    <source>
        <dbReference type="ARBA" id="ARBA00012438"/>
    </source>
</evidence>
<dbReference type="EC" id="2.7.13.3" evidence="3"/>
<dbReference type="STRING" id="993689.GCA_002077135_02877"/>
<evidence type="ECO:0000256" key="6">
    <source>
        <dbReference type="ARBA" id="ARBA00022692"/>
    </source>
</evidence>
<comment type="catalytic activity">
    <reaction evidence="1">
        <text>ATP + protein L-histidine = ADP + protein N-phospho-L-histidine.</text>
        <dbReference type="EC" id="2.7.13.3"/>
    </reaction>
</comment>
<comment type="subcellular location">
    <subcellularLocation>
        <location evidence="2">Membrane</location>
    </subcellularLocation>
</comment>
<dbReference type="PROSITE" id="PS50109">
    <property type="entry name" value="HIS_KIN"/>
    <property type="match status" value="1"/>
</dbReference>
<dbReference type="EMBL" id="MWQO01000009">
    <property type="protein sequence ID" value="THD11613.1"/>
    <property type="molecule type" value="Genomic_DNA"/>
</dbReference>
<dbReference type="InterPro" id="IPR004358">
    <property type="entry name" value="Sig_transdc_His_kin-like_C"/>
</dbReference>
<dbReference type="GO" id="GO:0005886">
    <property type="term" value="C:plasma membrane"/>
    <property type="evidence" value="ECO:0007669"/>
    <property type="project" value="TreeGrafter"/>
</dbReference>
<dbReference type="InterPro" id="IPR003594">
    <property type="entry name" value="HATPase_dom"/>
</dbReference>
<name>A0A4S3KRB1_9GAMM</name>
<keyword evidence="4" id="KW-0597">Phosphoprotein</keyword>
<reference evidence="12 13" key="1">
    <citation type="submission" date="2017-02" db="EMBL/GenBank/DDBJ databases">
        <title>Whole genome sequencing of Metallibacterium scheffleri DSM 24874 (T).</title>
        <authorList>
            <person name="Kumar S."/>
            <person name="Patil P."/>
            <person name="Patil P.B."/>
        </authorList>
    </citation>
    <scope>NUCLEOTIDE SEQUENCE [LARGE SCALE GENOMIC DNA]</scope>
    <source>
        <strain evidence="12 13">DSM 24874</strain>
    </source>
</reference>
<evidence type="ECO:0000256" key="4">
    <source>
        <dbReference type="ARBA" id="ARBA00022553"/>
    </source>
</evidence>
<keyword evidence="9 10" id="KW-0472">Membrane</keyword>
<evidence type="ECO:0000313" key="13">
    <source>
        <dbReference type="Proteomes" id="UP000307749"/>
    </source>
</evidence>
<dbReference type="PANTHER" id="PTHR45436:SF16">
    <property type="entry name" value="HISTIDINE KINASE"/>
    <property type="match status" value="1"/>
</dbReference>
<dbReference type="Proteomes" id="UP000307749">
    <property type="component" value="Unassembled WGS sequence"/>
</dbReference>
<evidence type="ECO:0000256" key="5">
    <source>
        <dbReference type="ARBA" id="ARBA00022679"/>
    </source>
</evidence>
<keyword evidence="7" id="KW-0418">Kinase</keyword>
<sequence length="456" mass="50823">MKWLAARSRSAEINQASTGIPRMRRIDGIRRKIWAMFVLQLAAITFATILGVYGAAAVLEDVLIKRALVEEAAHYWQRIEHNPVAKPPNTANLRGFLQPSGQGVAVLPDYLRSFTLGYHRLNRPNGHDLVYVSDWPNGRLFLVFKQEQVDKLAFFFGFVPLTVVLLIIYITLYFTYRASRRALSPVIALASVVRELDPLHPDLGLLAPDHLPSDADGDVLVLAGALHRFASRNEQFIERERNFTRDASHELRSPLTVIKVAADVLEEEASLTAFGQRSVQRIRRAVRDMESLIQAFLILAREGDVGLPDEDFVVNDVLREEIDKAQDLVAGKPVKLELVEQARLGLYAPARAFAVLMANLIRNACLYTEHGSIRVVIAENGVRVVDTGIGMSADELAQLTTPFFRAQRGHSDGHGIGLNIVRRLAERFGWEIGFASKLNAGTTVSVRFPNAHLIKD</sequence>
<keyword evidence="13" id="KW-1185">Reference proteome</keyword>
<dbReference type="AlphaFoldDB" id="A0A4S3KRB1"/>
<dbReference type="SMART" id="SM00387">
    <property type="entry name" value="HATPase_c"/>
    <property type="match status" value="1"/>
</dbReference>
<accession>A0A4S3KRB1</accession>
<dbReference type="InterPro" id="IPR050428">
    <property type="entry name" value="TCS_sensor_his_kinase"/>
</dbReference>
<dbReference type="SUPFAM" id="SSF55874">
    <property type="entry name" value="ATPase domain of HSP90 chaperone/DNA topoisomerase II/histidine kinase"/>
    <property type="match status" value="1"/>
</dbReference>
<evidence type="ECO:0000256" key="10">
    <source>
        <dbReference type="SAM" id="Phobius"/>
    </source>
</evidence>
<evidence type="ECO:0000256" key="2">
    <source>
        <dbReference type="ARBA" id="ARBA00004370"/>
    </source>
</evidence>
<dbReference type="Pfam" id="PF00512">
    <property type="entry name" value="HisKA"/>
    <property type="match status" value="1"/>
</dbReference>
<dbReference type="CDD" id="cd00082">
    <property type="entry name" value="HisKA"/>
    <property type="match status" value="1"/>
</dbReference>
<dbReference type="Pfam" id="PF02518">
    <property type="entry name" value="HATPase_c"/>
    <property type="match status" value="1"/>
</dbReference>